<dbReference type="HOGENOM" id="CLU_1318017_0_0_1"/>
<evidence type="ECO:0000256" key="1">
    <source>
        <dbReference type="SAM" id="MobiDB-lite"/>
    </source>
</evidence>
<keyword evidence="3" id="KW-1185">Reference proteome</keyword>
<sequence>MPIPGNSPVMNEGLLVAGTPVQVQNIKEETSKFDPQASPTTPGGTPRYPSLSESELLIVMATDPDGRSSDTPDTASVTSDGTPVKTDDAKKQRKVGHMDDKAISLIDDTISGVIQDGMEYGVRLELSKGSGVHVCPPAWMKEPKPTKFINKPPHPNQYTKQHMTDSRDGLKLGNHQELLRHMLGNNGNMNQQLAMNVYPGQPDEFMLKV</sequence>
<evidence type="ECO:0000313" key="2">
    <source>
        <dbReference type="Ensembl" id="ENSCINP00000034828.1"/>
    </source>
</evidence>
<reference evidence="2" key="3">
    <citation type="submission" date="2025-09" db="UniProtKB">
        <authorList>
            <consortium name="Ensembl"/>
        </authorList>
    </citation>
    <scope>IDENTIFICATION</scope>
</reference>
<evidence type="ECO:0000313" key="3">
    <source>
        <dbReference type="Proteomes" id="UP000008144"/>
    </source>
</evidence>
<dbReference type="Ensembl" id="ENSCINT00000032577.1">
    <property type="protein sequence ID" value="ENSCINP00000034828.1"/>
    <property type="gene ID" value="ENSCING00000019619.1"/>
</dbReference>
<accession>H2XYU4</accession>
<dbReference type="Proteomes" id="UP000008144">
    <property type="component" value="Unassembled WGS sequence"/>
</dbReference>
<reference evidence="2" key="2">
    <citation type="submission" date="2025-08" db="UniProtKB">
        <authorList>
            <consortium name="Ensembl"/>
        </authorList>
    </citation>
    <scope>IDENTIFICATION</scope>
</reference>
<dbReference type="InParanoid" id="H2XYU4"/>
<protein>
    <submittedName>
        <fullName evidence="2">Uncharacterized protein</fullName>
    </submittedName>
</protein>
<dbReference type="AlphaFoldDB" id="H2XYU4"/>
<proteinExistence type="predicted"/>
<feature type="compositionally biased region" description="Basic and acidic residues" evidence="1">
    <location>
        <begin position="85"/>
        <end position="95"/>
    </location>
</feature>
<feature type="region of interest" description="Disordered" evidence="1">
    <location>
        <begin position="25"/>
        <end position="95"/>
    </location>
</feature>
<organism evidence="2 3">
    <name type="scientific">Ciona intestinalis</name>
    <name type="common">Transparent sea squirt</name>
    <name type="synonym">Ascidia intestinalis</name>
    <dbReference type="NCBI Taxonomy" id="7719"/>
    <lineage>
        <taxon>Eukaryota</taxon>
        <taxon>Metazoa</taxon>
        <taxon>Chordata</taxon>
        <taxon>Tunicata</taxon>
        <taxon>Ascidiacea</taxon>
        <taxon>Phlebobranchia</taxon>
        <taxon>Cionidae</taxon>
        <taxon>Ciona</taxon>
    </lineage>
</organism>
<reference evidence="3" key="1">
    <citation type="journal article" date="2002" name="Science">
        <title>The draft genome of Ciona intestinalis: insights into chordate and vertebrate origins.</title>
        <authorList>
            <person name="Dehal P."/>
            <person name="Satou Y."/>
            <person name="Campbell R.K."/>
            <person name="Chapman J."/>
            <person name="Degnan B."/>
            <person name="De Tomaso A."/>
            <person name="Davidson B."/>
            <person name="Di Gregorio A."/>
            <person name="Gelpke M."/>
            <person name="Goodstein D.M."/>
            <person name="Harafuji N."/>
            <person name="Hastings K.E."/>
            <person name="Ho I."/>
            <person name="Hotta K."/>
            <person name="Huang W."/>
            <person name="Kawashima T."/>
            <person name="Lemaire P."/>
            <person name="Martinez D."/>
            <person name="Meinertzhagen I.A."/>
            <person name="Necula S."/>
            <person name="Nonaka M."/>
            <person name="Putnam N."/>
            <person name="Rash S."/>
            <person name="Saiga H."/>
            <person name="Satake M."/>
            <person name="Terry A."/>
            <person name="Yamada L."/>
            <person name="Wang H.G."/>
            <person name="Awazu S."/>
            <person name="Azumi K."/>
            <person name="Boore J."/>
            <person name="Branno M."/>
            <person name="Chin-Bow S."/>
            <person name="DeSantis R."/>
            <person name="Doyle S."/>
            <person name="Francino P."/>
            <person name="Keys D.N."/>
            <person name="Haga S."/>
            <person name="Hayashi H."/>
            <person name="Hino K."/>
            <person name="Imai K.S."/>
            <person name="Inaba K."/>
            <person name="Kano S."/>
            <person name="Kobayashi K."/>
            <person name="Kobayashi M."/>
            <person name="Lee B.I."/>
            <person name="Makabe K.W."/>
            <person name="Manohar C."/>
            <person name="Matassi G."/>
            <person name="Medina M."/>
            <person name="Mochizuki Y."/>
            <person name="Mount S."/>
            <person name="Morishita T."/>
            <person name="Miura S."/>
            <person name="Nakayama A."/>
            <person name="Nishizaka S."/>
            <person name="Nomoto H."/>
            <person name="Ohta F."/>
            <person name="Oishi K."/>
            <person name="Rigoutsos I."/>
            <person name="Sano M."/>
            <person name="Sasaki A."/>
            <person name="Sasakura Y."/>
            <person name="Shoguchi E."/>
            <person name="Shin-i T."/>
            <person name="Spagnuolo A."/>
            <person name="Stainier D."/>
            <person name="Suzuki M.M."/>
            <person name="Tassy O."/>
            <person name="Takatori N."/>
            <person name="Tokuoka M."/>
            <person name="Yagi K."/>
            <person name="Yoshizaki F."/>
            <person name="Wada S."/>
            <person name="Zhang C."/>
            <person name="Hyatt P.D."/>
            <person name="Larimer F."/>
            <person name="Detter C."/>
            <person name="Doggett N."/>
            <person name="Glavina T."/>
            <person name="Hawkins T."/>
            <person name="Richardson P."/>
            <person name="Lucas S."/>
            <person name="Kohara Y."/>
            <person name="Levine M."/>
            <person name="Satoh N."/>
            <person name="Rokhsar D.S."/>
        </authorList>
    </citation>
    <scope>NUCLEOTIDE SEQUENCE [LARGE SCALE GENOMIC DNA]</scope>
</reference>
<name>H2XYU4_CIOIN</name>
<feature type="compositionally biased region" description="Polar residues" evidence="1">
    <location>
        <begin position="71"/>
        <end position="81"/>
    </location>
</feature>